<dbReference type="EMBL" id="BGZK01000983">
    <property type="protein sequence ID" value="GBP67403.1"/>
    <property type="molecule type" value="Genomic_DNA"/>
</dbReference>
<feature type="domain" description="PiggyBac transposable element-derived protein" evidence="1">
    <location>
        <begin position="6"/>
        <end position="129"/>
    </location>
</feature>
<dbReference type="Proteomes" id="UP000299102">
    <property type="component" value="Unassembled WGS sequence"/>
</dbReference>
<keyword evidence="3" id="KW-1185">Reference proteome</keyword>
<accession>A0A4C1XWC7</accession>
<reference evidence="2 3" key="1">
    <citation type="journal article" date="2019" name="Commun. Biol.">
        <title>The bagworm genome reveals a unique fibroin gene that provides high tensile strength.</title>
        <authorList>
            <person name="Kono N."/>
            <person name="Nakamura H."/>
            <person name="Ohtoshi R."/>
            <person name="Tomita M."/>
            <person name="Numata K."/>
            <person name="Arakawa K."/>
        </authorList>
    </citation>
    <scope>NUCLEOTIDE SEQUENCE [LARGE SCALE GENOMIC DNA]</scope>
</reference>
<dbReference type="PANTHER" id="PTHR46599:SF6">
    <property type="entry name" value="DUAL SPECIFICITY PHOSPHATASE 26"/>
    <property type="match status" value="1"/>
</dbReference>
<gene>
    <name evidence="2" type="ORF">EVAR_47120_1</name>
</gene>
<dbReference type="STRING" id="151549.A0A4C1XWC7"/>
<comment type="caution">
    <text evidence="2">The sequence shown here is derived from an EMBL/GenBank/DDBJ whole genome shotgun (WGS) entry which is preliminary data.</text>
</comment>
<protein>
    <recommendedName>
        <fullName evidence="1">PiggyBac transposable element-derived protein domain-containing protein</fullName>
    </recommendedName>
</protein>
<dbReference type="InterPro" id="IPR029526">
    <property type="entry name" value="PGBD"/>
</dbReference>
<name>A0A4C1XWC7_EUMVA</name>
<evidence type="ECO:0000313" key="2">
    <source>
        <dbReference type="EMBL" id="GBP67403.1"/>
    </source>
</evidence>
<dbReference type="PANTHER" id="PTHR46599">
    <property type="entry name" value="PIGGYBAC TRANSPOSABLE ELEMENT-DERIVED PROTEIN 4"/>
    <property type="match status" value="1"/>
</dbReference>
<proteinExistence type="predicted"/>
<dbReference type="OrthoDB" id="8123139at2759"/>
<sequence>MQVYSDYDSKLDKYGRKFWLAVNKDSKYKVNAFPYLGKDDVRSNDERLGDYVVKKLMQPYLKKGRNITCDNFFKSLSVAKTLKSNGTSIVGTINKARREIHVCVKQAKEELYSTVVLKKDDITLTVRQEKHKKMFFSLALCTQTFK</sequence>
<evidence type="ECO:0000313" key="3">
    <source>
        <dbReference type="Proteomes" id="UP000299102"/>
    </source>
</evidence>
<evidence type="ECO:0000259" key="1">
    <source>
        <dbReference type="Pfam" id="PF13843"/>
    </source>
</evidence>
<dbReference type="Pfam" id="PF13843">
    <property type="entry name" value="DDE_Tnp_1_7"/>
    <property type="match status" value="1"/>
</dbReference>
<organism evidence="2 3">
    <name type="scientific">Eumeta variegata</name>
    <name type="common">Bagworm moth</name>
    <name type="synonym">Eumeta japonica</name>
    <dbReference type="NCBI Taxonomy" id="151549"/>
    <lineage>
        <taxon>Eukaryota</taxon>
        <taxon>Metazoa</taxon>
        <taxon>Ecdysozoa</taxon>
        <taxon>Arthropoda</taxon>
        <taxon>Hexapoda</taxon>
        <taxon>Insecta</taxon>
        <taxon>Pterygota</taxon>
        <taxon>Neoptera</taxon>
        <taxon>Endopterygota</taxon>
        <taxon>Lepidoptera</taxon>
        <taxon>Glossata</taxon>
        <taxon>Ditrysia</taxon>
        <taxon>Tineoidea</taxon>
        <taxon>Psychidae</taxon>
        <taxon>Oiketicinae</taxon>
        <taxon>Eumeta</taxon>
    </lineage>
</organism>
<dbReference type="AlphaFoldDB" id="A0A4C1XWC7"/>